<dbReference type="InterPro" id="IPR004088">
    <property type="entry name" value="KH_dom_type_1"/>
</dbReference>
<dbReference type="GO" id="GO:0045727">
    <property type="term" value="P:positive regulation of translation"/>
    <property type="evidence" value="ECO:0007669"/>
    <property type="project" value="TreeGrafter"/>
</dbReference>
<feature type="compositionally biased region" description="Polar residues" evidence="16">
    <location>
        <begin position="608"/>
        <end position="617"/>
    </location>
</feature>
<evidence type="ECO:0000256" key="12">
    <source>
        <dbReference type="ARBA" id="ARBA00023273"/>
    </source>
</evidence>
<dbReference type="InterPro" id="IPR004087">
    <property type="entry name" value="KH_dom"/>
</dbReference>
<dbReference type="PANTHER" id="PTHR10603:SF7">
    <property type="entry name" value="FRAGILE X MESSENGER RIBONUCLEOPROTEIN 1 HOMOLOG"/>
    <property type="match status" value="1"/>
</dbReference>
<dbReference type="SMART" id="SM00322">
    <property type="entry name" value="KH"/>
    <property type="match status" value="2"/>
</dbReference>
<keyword evidence="10" id="KW-0524">Neurogenesis</keyword>
<evidence type="ECO:0000259" key="17">
    <source>
        <dbReference type="PROSITE" id="PS51641"/>
    </source>
</evidence>
<evidence type="ECO:0000256" key="4">
    <source>
        <dbReference type="ARBA" id="ARBA00006633"/>
    </source>
</evidence>
<keyword evidence="6" id="KW-0678">Repressor</keyword>
<keyword evidence="12" id="KW-0966">Cell projection</keyword>
<organism evidence="18 20">
    <name type="scientific">Didymodactylos carnosus</name>
    <dbReference type="NCBI Taxonomy" id="1234261"/>
    <lineage>
        <taxon>Eukaryota</taxon>
        <taxon>Metazoa</taxon>
        <taxon>Spiralia</taxon>
        <taxon>Gnathifera</taxon>
        <taxon>Rotifera</taxon>
        <taxon>Eurotatoria</taxon>
        <taxon>Bdelloidea</taxon>
        <taxon>Philodinida</taxon>
        <taxon>Philodinidae</taxon>
        <taxon>Didymodactylos</taxon>
    </lineage>
</organism>
<evidence type="ECO:0000256" key="1">
    <source>
        <dbReference type="ARBA" id="ARBA00004210"/>
    </source>
</evidence>
<dbReference type="GO" id="GO:0045182">
    <property type="term" value="F:translation regulator activity"/>
    <property type="evidence" value="ECO:0007669"/>
    <property type="project" value="TreeGrafter"/>
</dbReference>
<dbReference type="CDD" id="cd22426">
    <property type="entry name" value="KH_I_FMR1_FXR_rpt2"/>
    <property type="match status" value="1"/>
</dbReference>
<dbReference type="GO" id="GO:0043204">
    <property type="term" value="C:perikaryon"/>
    <property type="evidence" value="ECO:0007669"/>
    <property type="project" value="UniProtKB-SubCell"/>
</dbReference>
<feature type="region of interest" description="Disordered" evidence="16">
    <location>
        <begin position="637"/>
        <end position="728"/>
    </location>
</feature>
<dbReference type="GO" id="GO:0048170">
    <property type="term" value="P:positive regulation of long-term neuronal synaptic plasticity"/>
    <property type="evidence" value="ECO:0007669"/>
    <property type="project" value="TreeGrafter"/>
</dbReference>
<dbReference type="GO" id="GO:1990904">
    <property type="term" value="C:ribonucleoprotein complex"/>
    <property type="evidence" value="ECO:0007669"/>
    <property type="project" value="UniProtKB-KW"/>
</dbReference>
<dbReference type="GO" id="GO:0043488">
    <property type="term" value="P:regulation of mRNA stability"/>
    <property type="evidence" value="ECO:0007669"/>
    <property type="project" value="TreeGrafter"/>
</dbReference>
<dbReference type="CDD" id="cd22425">
    <property type="entry name" value="KH_I_FMR1_FXR_rpt1"/>
    <property type="match status" value="1"/>
</dbReference>
<dbReference type="Proteomes" id="UP000663829">
    <property type="component" value="Unassembled WGS sequence"/>
</dbReference>
<dbReference type="PANTHER" id="PTHR10603">
    <property type="entry name" value="FRAGILE X MENTAL RETARDATION SYNDROME-RELATED PROTEIN"/>
    <property type="match status" value="1"/>
</dbReference>
<dbReference type="Pfam" id="PF00013">
    <property type="entry name" value="KH_1"/>
    <property type="match status" value="2"/>
</dbReference>
<dbReference type="AlphaFoldDB" id="A0A814BVA9"/>
<proteinExistence type="inferred from homology"/>
<evidence type="ECO:0000256" key="5">
    <source>
        <dbReference type="ARBA" id="ARBA00022490"/>
    </source>
</evidence>
<evidence type="ECO:0000256" key="13">
    <source>
        <dbReference type="ARBA" id="ARBA00023274"/>
    </source>
</evidence>
<dbReference type="GO" id="GO:0098793">
    <property type="term" value="C:presynapse"/>
    <property type="evidence" value="ECO:0007669"/>
    <property type="project" value="GOC"/>
</dbReference>
<feature type="region of interest" description="Disordered" evidence="16">
    <location>
        <begin position="382"/>
        <end position="479"/>
    </location>
</feature>
<dbReference type="EMBL" id="CAJNOQ010001993">
    <property type="protein sequence ID" value="CAF0931883.1"/>
    <property type="molecule type" value="Genomic_DNA"/>
</dbReference>
<reference evidence="18" key="1">
    <citation type="submission" date="2021-02" db="EMBL/GenBank/DDBJ databases">
        <authorList>
            <person name="Nowell W R."/>
        </authorList>
    </citation>
    <scope>NUCLEOTIDE SEQUENCE</scope>
</reference>
<evidence type="ECO:0000256" key="6">
    <source>
        <dbReference type="ARBA" id="ARBA00022491"/>
    </source>
</evidence>
<keyword evidence="11" id="KW-0770">Synapse</keyword>
<dbReference type="GO" id="GO:0099577">
    <property type="term" value="P:regulation of translation at presynapse, modulating synaptic transmission"/>
    <property type="evidence" value="ECO:0007669"/>
    <property type="project" value="TreeGrafter"/>
</dbReference>
<name>A0A814BVA9_9BILA</name>
<feature type="domain" description="Agenet-like" evidence="17">
    <location>
        <begin position="57"/>
        <end position="111"/>
    </location>
</feature>
<dbReference type="PROSITE" id="PS50084">
    <property type="entry name" value="KH_TYPE_1"/>
    <property type="match status" value="2"/>
</dbReference>
<dbReference type="Gene3D" id="2.30.30.140">
    <property type="match status" value="2"/>
</dbReference>
<dbReference type="FunFam" id="3.30.1370.10:FF:000004">
    <property type="entry name" value="Fragile X mental retardation 1, isoform CRA_e"/>
    <property type="match status" value="1"/>
</dbReference>
<feature type="region of interest" description="Disordered" evidence="16">
    <location>
        <begin position="496"/>
        <end position="617"/>
    </location>
</feature>
<dbReference type="GO" id="GO:0010494">
    <property type="term" value="C:cytoplasmic stress granule"/>
    <property type="evidence" value="ECO:0007669"/>
    <property type="project" value="UniProtKB-SubCell"/>
</dbReference>
<comment type="caution">
    <text evidence="18">The sequence shown here is derived from an EMBL/GenBank/DDBJ whole genome shotgun (WGS) entry which is preliminary data.</text>
</comment>
<feature type="compositionally biased region" description="Low complexity" evidence="16">
    <location>
        <begin position="431"/>
        <end position="448"/>
    </location>
</feature>
<evidence type="ECO:0000313" key="20">
    <source>
        <dbReference type="Proteomes" id="UP000663829"/>
    </source>
</evidence>
<dbReference type="GO" id="GO:0043005">
    <property type="term" value="C:neuron projection"/>
    <property type="evidence" value="ECO:0007669"/>
    <property type="project" value="UniProtKB-SubCell"/>
</dbReference>
<feature type="compositionally biased region" description="Gly residues" evidence="16">
    <location>
        <begin position="383"/>
        <end position="396"/>
    </location>
</feature>
<dbReference type="GO" id="GO:0003730">
    <property type="term" value="F:mRNA 3'-UTR binding"/>
    <property type="evidence" value="ECO:0007669"/>
    <property type="project" value="TreeGrafter"/>
</dbReference>
<dbReference type="FunFam" id="3.30.1370.10:FF:000054">
    <property type="entry name" value="Fragile X mental retardation protein 1"/>
    <property type="match status" value="1"/>
</dbReference>
<dbReference type="InterPro" id="IPR041560">
    <property type="entry name" value="Tudor_FRM1"/>
</dbReference>
<comment type="similarity">
    <text evidence="4">Belongs to the FMR1 family.</text>
</comment>
<evidence type="ECO:0000256" key="9">
    <source>
        <dbReference type="ARBA" id="ARBA00022884"/>
    </source>
</evidence>
<accession>A0A814BVA9</accession>
<dbReference type="InterPro" id="IPR040472">
    <property type="entry name" value="FMRP_KH0"/>
</dbReference>
<dbReference type="Gene3D" id="3.30.1370.10">
    <property type="entry name" value="K Homology domain, type 1"/>
    <property type="match status" value="2"/>
</dbReference>
<evidence type="ECO:0000256" key="8">
    <source>
        <dbReference type="ARBA" id="ARBA00022845"/>
    </source>
</evidence>
<dbReference type="EMBL" id="CAJOBC010001993">
    <property type="protein sequence ID" value="CAF3709733.1"/>
    <property type="molecule type" value="Genomic_DNA"/>
</dbReference>
<dbReference type="PROSITE" id="PS51641">
    <property type="entry name" value="AGENET_LIKE"/>
    <property type="match status" value="1"/>
</dbReference>
<feature type="compositionally biased region" description="Low complexity" evidence="16">
    <location>
        <begin position="697"/>
        <end position="728"/>
    </location>
</feature>
<keyword evidence="20" id="KW-1185">Reference proteome</keyword>
<dbReference type="SUPFAM" id="SSF54791">
    <property type="entry name" value="Eukaryotic type KH-domain (KH-domain type I)"/>
    <property type="match status" value="2"/>
</dbReference>
<dbReference type="GO" id="GO:0051028">
    <property type="term" value="P:mRNA transport"/>
    <property type="evidence" value="ECO:0007669"/>
    <property type="project" value="TreeGrafter"/>
</dbReference>
<evidence type="ECO:0000256" key="11">
    <source>
        <dbReference type="ARBA" id="ARBA00023018"/>
    </source>
</evidence>
<evidence type="ECO:0000256" key="3">
    <source>
        <dbReference type="ARBA" id="ARBA00004487"/>
    </source>
</evidence>
<dbReference type="Proteomes" id="UP000681722">
    <property type="component" value="Unassembled WGS sequence"/>
</dbReference>
<dbReference type="OrthoDB" id="424249at2759"/>
<keyword evidence="13" id="KW-0687">Ribonucleoprotein</keyword>
<dbReference type="GO" id="GO:0005634">
    <property type="term" value="C:nucleus"/>
    <property type="evidence" value="ECO:0007669"/>
    <property type="project" value="TreeGrafter"/>
</dbReference>
<evidence type="ECO:0000313" key="18">
    <source>
        <dbReference type="EMBL" id="CAF0931883.1"/>
    </source>
</evidence>
<keyword evidence="7" id="KW-0677">Repeat</keyword>
<evidence type="ECO:0000256" key="14">
    <source>
        <dbReference type="ARBA" id="ARBA00034103"/>
    </source>
</evidence>
<evidence type="ECO:0000256" key="16">
    <source>
        <dbReference type="SAM" id="MobiDB-lite"/>
    </source>
</evidence>
<dbReference type="Pfam" id="PF17904">
    <property type="entry name" value="KH_9"/>
    <property type="match status" value="1"/>
</dbReference>
<dbReference type="InterPro" id="IPR036612">
    <property type="entry name" value="KH_dom_type_1_sf"/>
</dbReference>
<keyword evidence="9 15" id="KW-0694">RNA-binding</keyword>
<feature type="compositionally biased region" description="Polar residues" evidence="16">
    <location>
        <begin position="501"/>
        <end position="516"/>
    </location>
</feature>
<dbReference type="GO" id="GO:0007399">
    <property type="term" value="P:nervous system development"/>
    <property type="evidence" value="ECO:0007669"/>
    <property type="project" value="UniProtKB-KW"/>
</dbReference>
<protein>
    <recommendedName>
        <fullName evidence="17">Agenet-like domain-containing protein</fullName>
    </recommendedName>
</protein>
<dbReference type="GO" id="GO:0048513">
    <property type="term" value="P:animal organ development"/>
    <property type="evidence" value="ECO:0007669"/>
    <property type="project" value="TreeGrafter"/>
</dbReference>
<evidence type="ECO:0000313" key="19">
    <source>
        <dbReference type="EMBL" id="CAF3709733.1"/>
    </source>
</evidence>
<keyword evidence="8" id="KW-0810">Translation regulation</keyword>
<sequence>MDELCVEVGHANGAYYKNGIDVKYEQDFFPPSKIPFNENRCRLPPESTDLKKLQPGDPCEVLSKAKEDEPLGWWPATAKMFKGDFFVVDYKVSAQGASYSDIVPSDKIRCPNTNPMITSSTFKKLDLPVPKESQEASTNQNNHKDFKRTTGAAVVRYDRESETLLIISDKENVIRHAQILSDMHFRNLRQKAKLVSDTEKVTKQLERIMVNQTSKFTEKFTVKTDLMGLAIGTHGSNIQKAREIEGITGVEVEDDTCTFKVFGDTDQAVKQARSVLEYVEDTVFIPRDLIGKVIGKKGHIIQEIVDKSGVVRVKIEGDNEQTTPRDDVTYPSQVPFVFVGTVDNIANAKVLLDYHIASLKEFDELQEKRIQVSEQYRTITGTVQGGTGFQSMGGSGNNMSRGGRYESDRMSNSGSIRGNYRDYTYQQQGLQQRGSNNYQQQQAQSQNRPSGRGRGRRAGGNGYRGGTQSDIGTGDEASECGDYNEVKLHRDWAATVESETESVQLDQTGYNTDTMSNRTTGRGNSRGGRRSWKRGRPPLPISDSGSNGRGGRRRMNDNDSTMFDQSEDYVESNASADESYEHQQQSQSQYPRNYNRYDNSRQRGGANRSYNTQYNRYNNHEEYFTNTEGGYDEQYQRTTNDLSNRSESKITNEQQSNKKNGFDGNDVSAKNNNTGNDTLNGNNYDSSNAKGQRNTRRVTTNNTNKSDGTQQKNSQQQQNLTTTSNGIK</sequence>
<evidence type="ECO:0000256" key="15">
    <source>
        <dbReference type="PROSITE-ProRule" id="PRU00117"/>
    </source>
</evidence>
<feature type="compositionally biased region" description="Basic residues" evidence="16">
    <location>
        <begin position="527"/>
        <end position="536"/>
    </location>
</feature>
<feature type="compositionally biased region" description="Low complexity" evidence="16">
    <location>
        <begin position="671"/>
        <end position="683"/>
    </location>
</feature>
<evidence type="ECO:0000256" key="10">
    <source>
        <dbReference type="ARBA" id="ARBA00022902"/>
    </source>
</evidence>
<comment type="subcellular location">
    <subcellularLocation>
        <location evidence="3">Cell projection</location>
        <location evidence="3">Neuron projection</location>
    </subcellularLocation>
    <subcellularLocation>
        <location evidence="1">Cytoplasm</location>
        <location evidence="1">Stress granule</location>
    </subcellularLocation>
    <subcellularLocation>
        <location evidence="2">Perikaryon</location>
    </subcellularLocation>
    <subcellularLocation>
        <location evidence="14">Synapse</location>
    </subcellularLocation>
</comment>
<evidence type="ECO:0000256" key="7">
    <source>
        <dbReference type="ARBA" id="ARBA00022737"/>
    </source>
</evidence>
<dbReference type="InterPro" id="IPR040148">
    <property type="entry name" value="FMR1"/>
</dbReference>
<dbReference type="CDD" id="cd22427">
    <property type="entry name" value="KH_I_FMR1_FXR_rpt3"/>
    <property type="match status" value="1"/>
</dbReference>
<keyword evidence="5" id="KW-0963">Cytoplasm</keyword>
<evidence type="ECO:0000256" key="2">
    <source>
        <dbReference type="ARBA" id="ARBA00004484"/>
    </source>
</evidence>
<gene>
    <name evidence="18" type="ORF">GPM918_LOCUS10228</name>
    <name evidence="19" type="ORF">SRO942_LOCUS10229</name>
</gene>